<reference evidence="1" key="1">
    <citation type="submission" date="2020-03" db="EMBL/GenBank/DDBJ databases">
        <title>A high-quality chromosome-level genome assembly of a woody plant with both climbing and erect habits, Rhamnella rubrinervis.</title>
        <authorList>
            <person name="Lu Z."/>
            <person name="Yang Y."/>
            <person name="Zhu X."/>
            <person name="Sun Y."/>
        </authorList>
    </citation>
    <scope>NUCLEOTIDE SEQUENCE</scope>
    <source>
        <strain evidence="1">BYM</strain>
        <tissue evidence="1">Leaf</tissue>
    </source>
</reference>
<dbReference type="PANTHER" id="PTHR32278">
    <property type="entry name" value="F-BOX DOMAIN-CONTAINING PROTEIN"/>
    <property type="match status" value="1"/>
</dbReference>
<organism evidence="1 2">
    <name type="scientific">Rhamnella rubrinervis</name>
    <dbReference type="NCBI Taxonomy" id="2594499"/>
    <lineage>
        <taxon>Eukaryota</taxon>
        <taxon>Viridiplantae</taxon>
        <taxon>Streptophyta</taxon>
        <taxon>Embryophyta</taxon>
        <taxon>Tracheophyta</taxon>
        <taxon>Spermatophyta</taxon>
        <taxon>Magnoliopsida</taxon>
        <taxon>eudicotyledons</taxon>
        <taxon>Gunneridae</taxon>
        <taxon>Pentapetalae</taxon>
        <taxon>rosids</taxon>
        <taxon>fabids</taxon>
        <taxon>Rosales</taxon>
        <taxon>Rhamnaceae</taxon>
        <taxon>rhamnoid group</taxon>
        <taxon>Rhamneae</taxon>
        <taxon>Rhamnella</taxon>
    </lineage>
</organism>
<proteinExistence type="predicted"/>
<dbReference type="OrthoDB" id="1918565at2759"/>
<keyword evidence="2" id="KW-1185">Reference proteome</keyword>
<dbReference type="EMBL" id="VOIH02000001">
    <property type="protein sequence ID" value="KAF3457656.1"/>
    <property type="molecule type" value="Genomic_DNA"/>
</dbReference>
<dbReference type="PANTHER" id="PTHR32278:SF135">
    <property type="entry name" value="F-BOX PROTEIN PP2-B12"/>
    <property type="match status" value="1"/>
</dbReference>
<dbReference type="AlphaFoldDB" id="A0A8K0MSV4"/>
<evidence type="ECO:0000313" key="1">
    <source>
        <dbReference type="EMBL" id="KAF3457656.1"/>
    </source>
</evidence>
<dbReference type="SUPFAM" id="SSF81383">
    <property type="entry name" value="F-box domain"/>
    <property type="match status" value="1"/>
</dbReference>
<protein>
    <submittedName>
        <fullName evidence="1">Uncharacterized protein</fullName>
    </submittedName>
</protein>
<dbReference type="Pfam" id="PF14299">
    <property type="entry name" value="PP2"/>
    <property type="match status" value="1"/>
</dbReference>
<dbReference type="InterPro" id="IPR025886">
    <property type="entry name" value="PP2-like"/>
</dbReference>
<accession>A0A8K0MSV4</accession>
<sequence length="246" mass="27751">MDACRSSLVCRLFRSAADSDVVWGRFLPHDHLQILSQSDLASSMHWLSKKELFFRLSHCPVLVGDDRNRVQEGFQLNGETHPGIGSGYQIGNSRDLHNLVNACFGGRFSEVARLDHVWLFEIEGRIETNILSQKTTYTAYFVYKLKENISGFHLSITIRVYFEGQVESDGDKSTCTLVINDPNPPPRPRDRHNLPRDRGDGWMEIEIGEFYNDCGDAGLVICRLFGLGAAPKRGLIVEGIELRPKA</sequence>
<dbReference type="Proteomes" id="UP000796880">
    <property type="component" value="Unassembled WGS sequence"/>
</dbReference>
<name>A0A8K0MSV4_9ROSA</name>
<dbReference type="InterPro" id="IPR036047">
    <property type="entry name" value="F-box-like_dom_sf"/>
</dbReference>
<comment type="caution">
    <text evidence="1">The sequence shown here is derived from an EMBL/GenBank/DDBJ whole genome shotgun (WGS) entry which is preliminary data.</text>
</comment>
<evidence type="ECO:0000313" key="2">
    <source>
        <dbReference type="Proteomes" id="UP000796880"/>
    </source>
</evidence>
<gene>
    <name evidence="1" type="ORF">FNV43_RR02314</name>
</gene>
<dbReference type="CDD" id="cd22162">
    <property type="entry name" value="F-box_AtSKIP3-like"/>
    <property type="match status" value="1"/>
</dbReference>